<organism evidence="2 3">
    <name type="scientific">Escherichia coli</name>
    <dbReference type="NCBI Taxonomy" id="562"/>
    <lineage>
        <taxon>Bacteria</taxon>
        <taxon>Pseudomonadati</taxon>
        <taxon>Pseudomonadota</taxon>
        <taxon>Gammaproteobacteria</taxon>
        <taxon>Enterobacterales</taxon>
        <taxon>Enterobacteriaceae</taxon>
        <taxon>Escherichia</taxon>
    </lineage>
</organism>
<protein>
    <recommendedName>
        <fullName evidence="4">ABC transporter permease</fullName>
    </recommendedName>
</protein>
<keyword evidence="1" id="KW-0472">Membrane</keyword>
<feature type="transmembrane region" description="Helical" evidence="1">
    <location>
        <begin position="28"/>
        <end position="50"/>
    </location>
</feature>
<evidence type="ECO:0000256" key="1">
    <source>
        <dbReference type="SAM" id="Phobius"/>
    </source>
</evidence>
<accession>A0A8S0FD05</accession>
<sequence>MRWDVLPGGGWRKRLASCTLLFDAPLNFAWIVVPCVLVIAVLIALIGTWFPARRIARLYPVEVLYGR</sequence>
<dbReference type="AlphaFoldDB" id="A0A8S0FD05"/>
<dbReference type="EMBL" id="AP022360">
    <property type="protein sequence ID" value="BBU78795.1"/>
    <property type="molecule type" value="Genomic_DNA"/>
</dbReference>
<dbReference type="Proteomes" id="UP000467488">
    <property type="component" value="Chromosome"/>
</dbReference>
<evidence type="ECO:0000313" key="2">
    <source>
        <dbReference type="EMBL" id="BBU78795.1"/>
    </source>
</evidence>
<gene>
    <name evidence="2" type="ORF">EIMP300_01950</name>
</gene>
<reference evidence="2 3" key="1">
    <citation type="submission" date="2020-01" db="EMBL/GenBank/DDBJ databases">
        <title>Dynamics of blaIMP-6 dissemination in carbapenem resistant Enterobacteriacea isolated from regional surveillance in Osaka, Japan.</title>
        <authorList>
            <person name="Abe R."/>
            <person name="Akeda Y."/>
            <person name="Sugawara Y."/>
            <person name="Yamamoto N."/>
            <person name="Tomono K."/>
            <person name="Takeuchi D."/>
            <person name="Kawahara R."/>
            <person name="Hamada S."/>
        </authorList>
    </citation>
    <scope>NUCLEOTIDE SEQUENCE [LARGE SCALE GENOMIC DNA]</scope>
    <source>
        <strain evidence="2 3">E300</strain>
    </source>
</reference>
<name>A0A8S0FD05_ECOLX</name>
<keyword evidence="1" id="KW-1133">Transmembrane helix</keyword>
<evidence type="ECO:0000313" key="3">
    <source>
        <dbReference type="Proteomes" id="UP000467488"/>
    </source>
</evidence>
<proteinExistence type="predicted"/>
<evidence type="ECO:0008006" key="4">
    <source>
        <dbReference type="Google" id="ProtNLM"/>
    </source>
</evidence>
<keyword evidence="1" id="KW-0812">Transmembrane</keyword>